<sequence length="109" mass="12220">MTGFDAGRLSNRVTLERPVRAADGAGGATLDWQEVATFWARIEPVEAGERNAADRLATRVTHRITLRFRGDVEGGMRVVHRGRNLAVTAWRDPDETRRLLVLEAVEERP</sequence>
<gene>
    <name evidence="1" type="ORF">OSH07_14535</name>
</gene>
<dbReference type="InterPro" id="IPR008767">
    <property type="entry name" value="Phage_SPP1_head-tail_adaptor"/>
</dbReference>
<protein>
    <submittedName>
        <fullName evidence="1">Phage head closure protein</fullName>
    </submittedName>
</protein>
<dbReference type="Gene3D" id="2.40.10.270">
    <property type="entry name" value="Bacteriophage SPP1 head-tail adaptor protein"/>
    <property type="match status" value="1"/>
</dbReference>
<comment type="caution">
    <text evidence="1">The sequence shown here is derived from an EMBL/GenBank/DDBJ whole genome shotgun (WGS) entry which is preliminary data.</text>
</comment>
<name>A0A9X3IM03_9HYPH</name>
<keyword evidence="2" id="KW-1185">Reference proteome</keyword>
<reference evidence="1" key="1">
    <citation type="submission" date="2022-11" db="EMBL/GenBank/DDBJ databases">
        <title>Biodiversity and phylogenetic relationships of bacteria.</title>
        <authorList>
            <person name="Machado R.A.R."/>
            <person name="Bhat A."/>
            <person name="Loulou A."/>
            <person name="Kallel S."/>
        </authorList>
    </citation>
    <scope>NUCLEOTIDE SEQUENCE</scope>
    <source>
        <strain evidence="1">K-TC2</strain>
    </source>
</reference>
<dbReference type="AlphaFoldDB" id="A0A9X3IM03"/>
<dbReference type="RefSeq" id="WP_266339397.1">
    <property type="nucleotide sequence ID" value="NZ_JAPKNK010000006.1"/>
</dbReference>
<accession>A0A9X3IM03</accession>
<dbReference type="InterPro" id="IPR038666">
    <property type="entry name" value="SSP1_head-tail_sf"/>
</dbReference>
<proteinExistence type="predicted"/>
<dbReference type="Proteomes" id="UP001144805">
    <property type="component" value="Unassembled WGS sequence"/>
</dbReference>
<dbReference type="EMBL" id="JAPKNK010000006">
    <property type="protein sequence ID" value="MCX5570422.1"/>
    <property type="molecule type" value="Genomic_DNA"/>
</dbReference>
<organism evidence="1 2">
    <name type="scientific">Kaistia nematophila</name>
    <dbReference type="NCBI Taxonomy" id="2994654"/>
    <lineage>
        <taxon>Bacteria</taxon>
        <taxon>Pseudomonadati</taxon>
        <taxon>Pseudomonadota</taxon>
        <taxon>Alphaproteobacteria</taxon>
        <taxon>Hyphomicrobiales</taxon>
        <taxon>Kaistiaceae</taxon>
        <taxon>Kaistia</taxon>
    </lineage>
</organism>
<evidence type="ECO:0000313" key="1">
    <source>
        <dbReference type="EMBL" id="MCX5570422.1"/>
    </source>
</evidence>
<dbReference type="NCBIfam" id="TIGR01563">
    <property type="entry name" value="gp16_SPP1"/>
    <property type="match status" value="1"/>
</dbReference>
<dbReference type="Pfam" id="PF05521">
    <property type="entry name" value="Phage_HCP"/>
    <property type="match status" value="1"/>
</dbReference>
<evidence type="ECO:0000313" key="2">
    <source>
        <dbReference type="Proteomes" id="UP001144805"/>
    </source>
</evidence>